<proteinExistence type="predicted"/>
<keyword evidence="1" id="KW-1133">Transmembrane helix</keyword>
<sequence>LKRTTIYATRARAEACKGETSRVTHRNTHEVAAVFFNILGANVFASYKMLADISSSCQCILVLVIRTTLDGFICVSLLSILGMNSYH</sequence>
<evidence type="ECO:0000256" key="1">
    <source>
        <dbReference type="SAM" id="Phobius"/>
    </source>
</evidence>
<dbReference type="AlphaFoldDB" id="A0A0N4W3M8"/>
<reference evidence="2" key="1">
    <citation type="submission" date="2017-02" db="UniProtKB">
        <authorList>
            <consortium name="WormBaseParasite"/>
        </authorList>
    </citation>
    <scope>IDENTIFICATION</scope>
</reference>
<keyword evidence="1" id="KW-0472">Membrane</keyword>
<organism evidence="2">
    <name type="scientific">Haemonchus placei</name>
    <name type="common">Barber's pole worm</name>
    <dbReference type="NCBI Taxonomy" id="6290"/>
    <lineage>
        <taxon>Eukaryota</taxon>
        <taxon>Metazoa</taxon>
        <taxon>Ecdysozoa</taxon>
        <taxon>Nematoda</taxon>
        <taxon>Chromadorea</taxon>
        <taxon>Rhabditida</taxon>
        <taxon>Rhabditina</taxon>
        <taxon>Rhabditomorpha</taxon>
        <taxon>Strongyloidea</taxon>
        <taxon>Trichostrongylidae</taxon>
        <taxon>Haemonchus</taxon>
    </lineage>
</organism>
<evidence type="ECO:0000313" key="2">
    <source>
        <dbReference type="WBParaSite" id="HPLM_0000443201-mRNA-1"/>
    </source>
</evidence>
<dbReference type="WBParaSite" id="HPLM_0000443201-mRNA-1">
    <property type="protein sequence ID" value="HPLM_0000443201-mRNA-1"/>
    <property type="gene ID" value="HPLM_0000443201"/>
</dbReference>
<feature type="transmembrane region" description="Helical" evidence="1">
    <location>
        <begin position="59"/>
        <end position="81"/>
    </location>
</feature>
<name>A0A0N4W3M8_HAEPC</name>
<feature type="transmembrane region" description="Helical" evidence="1">
    <location>
        <begin position="31"/>
        <end position="47"/>
    </location>
</feature>
<keyword evidence="1" id="KW-0812">Transmembrane</keyword>
<accession>A0A0N4W3M8</accession>
<protein>
    <submittedName>
        <fullName evidence="2">7TM_GPCR_Srx domain-containing protein</fullName>
    </submittedName>
</protein>